<keyword evidence="2" id="KW-1185">Reference proteome</keyword>
<evidence type="ECO:0000313" key="2">
    <source>
        <dbReference type="Proteomes" id="UP001251870"/>
    </source>
</evidence>
<organism evidence="1 2">
    <name type="scientific">Nesterenkonia aerolata</name>
    <dbReference type="NCBI Taxonomy" id="3074079"/>
    <lineage>
        <taxon>Bacteria</taxon>
        <taxon>Bacillati</taxon>
        <taxon>Actinomycetota</taxon>
        <taxon>Actinomycetes</taxon>
        <taxon>Micrococcales</taxon>
        <taxon>Micrococcaceae</taxon>
        <taxon>Nesterenkonia</taxon>
    </lineage>
</organism>
<name>A0ABU2DTW7_9MICC</name>
<dbReference type="Proteomes" id="UP001251870">
    <property type="component" value="Unassembled WGS sequence"/>
</dbReference>
<gene>
    <name evidence="1" type="ORF">RIL96_10255</name>
</gene>
<evidence type="ECO:0000313" key="1">
    <source>
        <dbReference type="EMBL" id="MDR8019944.1"/>
    </source>
</evidence>
<protein>
    <submittedName>
        <fullName evidence="1">Uncharacterized protein</fullName>
    </submittedName>
</protein>
<proteinExistence type="predicted"/>
<sequence>MKHGIVKARDLAEAFPGSASSRSQLIRRLVDRNLLARLPESPRSYRLRLDTGPMALAVIAQLEELGFIPAIMREAI</sequence>
<accession>A0ABU2DTW7</accession>
<dbReference type="EMBL" id="JAVKGR010000013">
    <property type="protein sequence ID" value="MDR8019944.1"/>
    <property type="molecule type" value="Genomic_DNA"/>
</dbReference>
<comment type="caution">
    <text evidence="1">The sequence shown here is derived from an EMBL/GenBank/DDBJ whole genome shotgun (WGS) entry which is preliminary data.</text>
</comment>
<reference evidence="1 2" key="1">
    <citation type="submission" date="2023-09" db="EMBL/GenBank/DDBJ databases">
        <title>Description of three actinobacteria isolated from air of manufacturing shop in a pharmaceutical factory.</title>
        <authorList>
            <person name="Zhang D.-F."/>
        </authorList>
    </citation>
    <scope>NUCLEOTIDE SEQUENCE [LARGE SCALE GENOMIC DNA]</scope>
    <source>
        <strain evidence="1 2">LY-0111</strain>
    </source>
</reference>
<dbReference type="RefSeq" id="WP_310548931.1">
    <property type="nucleotide sequence ID" value="NZ_JAVKGR010000013.1"/>
</dbReference>